<evidence type="ECO:0000313" key="1">
    <source>
        <dbReference type="EMBL" id="KAJ8637166.1"/>
    </source>
</evidence>
<reference evidence="1 2" key="1">
    <citation type="journal article" date="2022" name="Hortic Res">
        <title>A haplotype resolved chromosomal level avocado genome allows analysis of novel avocado genes.</title>
        <authorList>
            <person name="Nath O."/>
            <person name="Fletcher S.J."/>
            <person name="Hayward A."/>
            <person name="Shaw L.M."/>
            <person name="Masouleh A.K."/>
            <person name="Furtado A."/>
            <person name="Henry R.J."/>
            <person name="Mitter N."/>
        </authorList>
    </citation>
    <scope>NUCLEOTIDE SEQUENCE [LARGE SCALE GENOMIC DNA]</scope>
    <source>
        <strain evidence="2">cv. Hass</strain>
    </source>
</reference>
<sequence>MAVGGAPADRIMMESFRSSSSSPRSGLCIMPRSILADLLRPEKKQDFLFRSSLCRKATASDQEVPNYFARPWRRKVPALACRLHVAGVENPYWRSIVGEEGLLQRI</sequence>
<proteinExistence type="predicted"/>
<keyword evidence="2" id="KW-1185">Reference proteome</keyword>
<evidence type="ECO:0000313" key="2">
    <source>
        <dbReference type="Proteomes" id="UP001234297"/>
    </source>
</evidence>
<dbReference type="EMBL" id="CM056811">
    <property type="protein sequence ID" value="KAJ8637166.1"/>
    <property type="molecule type" value="Genomic_DNA"/>
</dbReference>
<accession>A0ACC2LUL0</accession>
<organism evidence="1 2">
    <name type="scientific">Persea americana</name>
    <name type="common">Avocado</name>
    <dbReference type="NCBI Taxonomy" id="3435"/>
    <lineage>
        <taxon>Eukaryota</taxon>
        <taxon>Viridiplantae</taxon>
        <taxon>Streptophyta</taxon>
        <taxon>Embryophyta</taxon>
        <taxon>Tracheophyta</taxon>
        <taxon>Spermatophyta</taxon>
        <taxon>Magnoliopsida</taxon>
        <taxon>Magnoliidae</taxon>
        <taxon>Laurales</taxon>
        <taxon>Lauraceae</taxon>
        <taxon>Persea</taxon>
    </lineage>
</organism>
<protein>
    <submittedName>
        <fullName evidence="1">Uncharacterized protein</fullName>
    </submittedName>
</protein>
<comment type="caution">
    <text evidence="1">The sequence shown here is derived from an EMBL/GenBank/DDBJ whole genome shotgun (WGS) entry which is preliminary data.</text>
</comment>
<dbReference type="Proteomes" id="UP001234297">
    <property type="component" value="Chromosome 3"/>
</dbReference>
<name>A0ACC2LUL0_PERAE</name>
<gene>
    <name evidence="1" type="ORF">MRB53_011433</name>
</gene>